<evidence type="ECO:0000259" key="4">
    <source>
        <dbReference type="Pfam" id="PF05378"/>
    </source>
</evidence>
<dbReference type="InterPro" id="IPR045079">
    <property type="entry name" value="Oxoprolinase-like"/>
</dbReference>
<evidence type="ECO:0000259" key="3">
    <source>
        <dbReference type="Pfam" id="PF02538"/>
    </source>
</evidence>
<organism evidence="5 6">
    <name type="scientific">Siphonobacter aquaeclarae</name>
    <dbReference type="NCBI Taxonomy" id="563176"/>
    <lineage>
        <taxon>Bacteria</taxon>
        <taxon>Pseudomonadati</taxon>
        <taxon>Bacteroidota</taxon>
        <taxon>Cytophagia</taxon>
        <taxon>Cytophagales</taxon>
        <taxon>Cytophagaceae</taxon>
        <taxon>Siphonobacter</taxon>
    </lineage>
</organism>
<reference evidence="5 6" key="1">
    <citation type="submission" date="2016-10" db="EMBL/GenBank/DDBJ databases">
        <authorList>
            <person name="de Groot N.N."/>
        </authorList>
    </citation>
    <scope>NUCLEOTIDE SEQUENCE [LARGE SCALE GENOMIC DNA]</scope>
    <source>
        <strain evidence="5 6">DSM 21668</strain>
    </source>
</reference>
<name>A0A1G9KG54_9BACT</name>
<dbReference type="PANTHER" id="PTHR11365">
    <property type="entry name" value="5-OXOPROLINASE RELATED"/>
    <property type="match status" value="1"/>
</dbReference>
<dbReference type="RefSeq" id="WP_093198607.1">
    <property type="nucleotide sequence ID" value="NZ_FNGS01000002.1"/>
</dbReference>
<evidence type="ECO:0000313" key="5">
    <source>
        <dbReference type="EMBL" id="SDL48602.1"/>
    </source>
</evidence>
<dbReference type="AlphaFoldDB" id="A0A1G9KG54"/>
<accession>A0A1G9KG54</accession>
<dbReference type="InterPro" id="IPR008040">
    <property type="entry name" value="Hydant_A_N"/>
</dbReference>
<evidence type="ECO:0000313" key="6">
    <source>
        <dbReference type="Proteomes" id="UP000198901"/>
    </source>
</evidence>
<dbReference type="Pfam" id="PF02538">
    <property type="entry name" value="Hydantoinase_B"/>
    <property type="match status" value="1"/>
</dbReference>
<feature type="domain" description="Hydantoinase B/oxoprolinase" evidence="3">
    <location>
        <begin position="723"/>
        <end position="1226"/>
    </location>
</feature>
<feature type="domain" description="Hydantoinase A/oxoprolinase" evidence="2">
    <location>
        <begin position="261"/>
        <end position="537"/>
    </location>
</feature>
<sequence>MREDLTYYLSVDTGGTFTDCIARDSEGHSYQLKVLSSGCLRSRVVSAADNRLTVLNVWGLTRDVLKGFRFRSLSGNFTSVVQTCLPQGRFAVLELEDAPPEGIGAFELTAGEEAPVLAARLLTGTAPGEVFPPLVLRLGTTRGTNALLEGKGARTALYITQGFRDLLRIGDQSRPDLFALNIRKPAPLYSDVIEVEEQIDAAGNVLIPMKLPAATDAESIAVCLKNAFRNPVHEQQLATFLKHPFTSVSTDLSSQIKFLHRAETAVVNAYLSPVIHQYLGKIQEVLRGGELFVMSSAGNLVRATSFEPKDSLLSGPAGGVVGAAETARRAGFQRILTFDMGGTSTDVARYDGDYDYQFESVIGQARLQAPALAIHTVAAGGGSVCGFDGQKLYVGPESAGASPGPACYGAGGPLTITDVNLLLRRLDAGQFGIPVSLEDASFRLEELLTAIETKTGARPGAEDTLLGFIRIADETMAEAVRTISVSKGYDPAEYALVAFGGAGGLHACGVARLLHVRTILLPAQAGLLSAYGISRSRLERFAERSVLQLLDNPSVLRDYLKILEEDALGRLEEEGVADGYIRRRFVFLRLKGQESSLEIPVESLDIAVLGGLFRARYEQVYGYFPENRSIEIESIRVIAAERVQEDMPGGAASPERIPVPAAPVIRREELAAGSVVQGPCVLTDAFSTTWLDEGSEALVDPDGTVIITLHEHTQAIAGHELADLELFTNRFRAIAENMGEMLRRTSLSVNVKERLDFSCALLDENGELIANAPHIPVHLGSLGVCVRKVREAIPMEEGDVVVTNHPGFGGSHLPDVTLITPVFWQGTRIGYVASRCHHAEMGGIRPASMPPDAKNLEEEGVVIPPMYLVHHGQTRWAEMTDVLTGARYPSRSPEENLADLNAALAANREGATGLQRLAAASGIDTVRLYMEKLKAYSAAKVREYVFGLPVGSAAEMLDDGTPLRIAMRQSDHRIIDFSGTGGVHPGNLNANEAIVQSVVMYVLRTLIPENIPLNDGLLRAVELIIPEDTLLRPAFPPEASRCPAVVGGNVETSQRLTDTLLKAFGSVACSQGTMNNTLFGNDRFGYYETVGGGTGAGPDFAGASGVHQHMTNTRITDPEILEWRYPVRLERFEIREGSGGAGRFRGGDGIRRVMEFLEPVTLSMLTQHRNAGPYGVAGGHPGAAGRQWVTRADGTILPLRGIDGAALAAGDRLHLETPGGGGYGPPA</sequence>
<dbReference type="OrthoDB" id="9768323at2"/>
<dbReference type="GO" id="GO:0006749">
    <property type="term" value="P:glutathione metabolic process"/>
    <property type="evidence" value="ECO:0007669"/>
    <property type="project" value="TreeGrafter"/>
</dbReference>
<dbReference type="InterPro" id="IPR003692">
    <property type="entry name" value="Hydantoinase_B"/>
</dbReference>
<dbReference type="Pfam" id="PF01968">
    <property type="entry name" value="Hydantoinase_A"/>
    <property type="match status" value="1"/>
</dbReference>
<dbReference type="GO" id="GO:0017168">
    <property type="term" value="F:5-oxoprolinase (ATP-hydrolyzing) activity"/>
    <property type="evidence" value="ECO:0007669"/>
    <property type="project" value="TreeGrafter"/>
</dbReference>
<dbReference type="EMBL" id="FNGS01000002">
    <property type="protein sequence ID" value="SDL48602.1"/>
    <property type="molecule type" value="Genomic_DNA"/>
</dbReference>
<keyword evidence="6" id="KW-1185">Reference proteome</keyword>
<dbReference type="Proteomes" id="UP000198901">
    <property type="component" value="Unassembled WGS sequence"/>
</dbReference>
<dbReference type="Pfam" id="PF05378">
    <property type="entry name" value="Hydant_A_N"/>
    <property type="match status" value="1"/>
</dbReference>
<feature type="domain" description="Hydantoinase/oxoprolinase N-terminal" evidence="4">
    <location>
        <begin position="135"/>
        <end position="242"/>
    </location>
</feature>
<dbReference type="STRING" id="563176.SAMN04488090_1003"/>
<comment type="similarity">
    <text evidence="1">Belongs to the oxoprolinase family.</text>
</comment>
<dbReference type="GO" id="GO:0005829">
    <property type="term" value="C:cytosol"/>
    <property type="evidence" value="ECO:0007669"/>
    <property type="project" value="TreeGrafter"/>
</dbReference>
<evidence type="ECO:0000256" key="1">
    <source>
        <dbReference type="ARBA" id="ARBA00010403"/>
    </source>
</evidence>
<evidence type="ECO:0000259" key="2">
    <source>
        <dbReference type="Pfam" id="PF01968"/>
    </source>
</evidence>
<protein>
    <submittedName>
        <fullName evidence="5">5-oxoprolinase (ATP-hydrolysing)</fullName>
    </submittedName>
</protein>
<dbReference type="InterPro" id="IPR002821">
    <property type="entry name" value="Hydantoinase_A"/>
</dbReference>
<gene>
    <name evidence="5" type="ORF">SAMN04488090_1003</name>
</gene>
<proteinExistence type="inferred from homology"/>
<dbReference type="PANTHER" id="PTHR11365:SF23">
    <property type="entry name" value="HYPOTHETICAL 5-OXOPROLINASE (EUROFUNG)-RELATED"/>
    <property type="match status" value="1"/>
</dbReference>